<organism evidence="3">
    <name type="scientific">Streptomyces sp. NBC_00119</name>
    <dbReference type="NCBI Taxonomy" id="2975659"/>
    <lineage>
        <taxon>Bacteria</taxon>
        <taxon>Bacillati</taxon>
        <taxon>Actinomycetota</taxon>
        <taxon>Actinomycetes</taxon>
        <taxon>Kitasatosporales</taxon>
        <taxon>Streptomycetaceae</taxon>
        <taxon>Streptomyces</taxon>
    </lineage>
</organism>
<evidence type="ECO:0000313" key="3">
    <source>
        <dbReference type="EMBL" id="WTS16846.1"/>
    </source>
</evidence>
<accession>A0AAU1UIT0</accession>
<evidence type="ECO:0000259" key="2">
    <source>
        <dbReference type="Pfam" id="PF18593"/>
    </source>
</evidence>
<dbReference type="EMBL" id="CP108195">
    <property type="protein sequence ID" value="WTS16846.1"/>
    <property type="molecule type" value="Genomic_DNA"/>
</dbReference>
<dbReference type="Pfam" id="PF18593">
    <property type="entry name" value="CdiI_2"/>
    <property type="match status" value="1"/>
</dbReference>
<sequence>MDHIRFPEVHDLLHAYASAGYVFTDTPQAAGDALQSYIRQAVRTPGLLDTVIAEIDDLLTVDLVSDEIADEVDTLPHIKPSADRTVEQCLALARDHLDRIRRGGDYEHAENPRTDREWAKPFPELQALLGGYFHQDFSRFYACHRAALDDYLDANGPETIGEAAKEIGSFLTSVEDDSELDQAAQILGLQVYPPEDVPLRRWLQDIQGTPQHHPRSQPIRISYSPPRLTSRNGGSDRTAAVASIVRRLQFPATAH</sequence>
<evidence type="ECO:0000256" key="1">
    <source>
        <dbReference type="SAM" id="MobiDB-lite"/>
    </source>
</evidence>
<gene>
    <name evidence="3" type="ORF">OHU69_40790</name>
</gene>
<feature type="domain" description="CdiI immunity protein" evidence="2">
    <location>
        <begin position="122"/>
        <end position="207"/>
    </location>
</feature>
<dbReference type="InterPro" id="IPR041129">
    <property type="entry name" value="CdiI_2"/>
</dbReference>
<reference evidence="3" key="1">
    <citation type="submission" date="2022-10" db="EMBL/GenBank/DDBJ databases">
        <title>The complete genomes of actinobacterial strains from the NBC collection.</title>
        <authorList>
            <person name="Joergensen T.S."/>
            <person name="Alvarez Arevalo M."/>
            <person name="Sterndorff E.B."/>
            <person name="Faurdal D."/>
            <person name="Vuksanovic O."/>
            <person name="Mourched A.-S."/>
            <person name="Charusanti P."/>
            <person name="Shaw S."/>
            <person name="Blin K."/>
            <person name="Weber T."/>
        </authorList>
    </citation>
    <scope>NUCLEOTIDE SEQUENCE</scope>
    <source>
        <strain evidence="3">NBC_00119</strain>
    </source>
</reference>
<protein>
    <submittedName>
        <fullName evidence="3">Contact-dependent growth inhibition system immunity protein</fullName>
    </submittedName>
</protein>
<name>A0AAU1UIT0_9ACTN</name>
<feature type="region of interest" description="Disordered" evidence="1">
    <location>
        <begin position="207"/>
        <end position="237"/>
    </location>
</feature>
<proteinExistence type="predicted"/>
<dbReference type="AlphaFoldDB" id="A0AAU1UIT0"/>